<feature type="compositionally biased region" description="Basic and acidic residues" evidence="3">
    <location>
        <begin position="283"/>
        <end position="293"/>
    </location>
</feature>
<feature type="compositionally biased region" description="Gly residues" evidence="3">
    <location>
        <begin position="257"/>
        <end position="266"/>
    </location>
</feature>
<evidence type="ECO:0000313" key="6">
    <source>
        <dbReference type="EMBL" id="KIY98751.1"/>
    </source>
</evidence>
<dbReference type="InterPro" id="IPR010914">
    <property type="entry name" value="RsgA_GTPase_dom"/>
</dbReference>
<feature type="region of interest" description="Disordered" evidence="3">
    <location>
        <begin position="453"/>
        <end position="502"/>
    </location>
</feature>
<keyword evidence="1" id="KW-0547">Nucleotide-binding</keyword>
<feature type="compositionally biased region" description="Low complexity" evidence="3">
    <location>
        <begin position="32"/>
        <end position="71"/>
    </location>
</feature>
<evidence type="ECO:0000256" key="1">
    <source>
        <dbReference type="ARBA" id="ARBA00022741"/>
    </source>
</evidence>
<gene>
    <name evidence="6" type="ORF">MNEG_9212</name>
</gene>
<dbReference type="GeneID" id="25742087"/>
<dbReference type="PANTHER" id="PTHR32120:SF11">
    <property type="entry name" value="SMALL RIBOSOMAL SUBUNIT BIOGENESIS GTPASE RSGA 1, MITOCHONDRIAL-RELATED"/>
    <property type="match status" value="1"/>
</dbReference>
<proteinExistence type="inferred from homology"/>
<dbReference type="OrthoDB" id="442158at2759"/>
<name>A0A0D2MDA9_9CHLO</name>
<dbReference type="KEGG" id="mng:MNEG_9212"/>
<feature type="region of interest" description="Disordered" evidence="3">
    <location>
        <begin position="1"/>
        <end position="82"/>
    </location>
</feature>
<dbReference type="Gene3D" id="1.10.40.50">
    <property type="entry name" value="Probable gtpase engc, domain 3"/>
    <property type="match status" value="1"/>
</dbReference>
<dbReference type="InterPro" id="IPR030378">
    <property type="entry name" value="G_CP_dom"/>
</dbReference>
<dbReference type="SUPFAM" id="SSF52540">
    <property type="entry name" value="P-loop containing nucleoside triphosphate hydrolases"/>
    <property type="match status" value="1"/>
</dbReference>
<dbReference type="EC" id="3.6.1.-" evidence="6"/>
<feature type="domain" description="EngC GTPase" evidence="4">
    <location>
        <begin position="139"/>
        <end position="363"/>
    </location>
</feature>
<dbReference type="HAMAP" id="MF_01820">
    <property type="entry name" value="GTPase_RsgA"/>
    <property type="match status" value="1"/>
</dbReference>
<organism evidence="6 7">
    <name type="scientific">Monoraphidium neglectum</name>
    <dbReference type="NCBI Taxonomy" id="145388"/>
    <lineage>
        <taxon>Eukaryota</taxon>
        <taxon>Viridiplantae</taxon>
        <taxon>Chlorophyta</taxon>
        <taxon>core chlorophytes</taxon>
        <taxon>Chlorophyceae</taxon>
        <taxon>CS clade</taxon>
        <taxon>Sphaeropleales</taxon>
        <taxon>Selenastraceae</taxon>
        <taxon>Monoraphidium</taxon>
    </lineage>
</organism>
<feature type="region of interest" description="Disordered" evidence="3">
    <location>
        <begin position="255"/>
        <end position="320"/>
    </location>
</feature>
<dbReference type="GO" id="GO:0003924">
    <property type="term" value="F:GTPase activity"/>
    <property type="evidence" value="ECO:0007669"/>
    <property type="project" value="InterPro"/>
</dbReference>
<dbReference type="Proteomes" id="UP000054498">
    <property type="component" value="Unassembled WGS sequence"/>
</dbReference>
<keyword evidence="2" id="KW-0342">GTP-binding</keyword>
<dbReference type="RefSeq" id="XP_013897771.1">
    <property type="nucleotide sequence ID" value="XM_014042317.1"/>
</dbReference>
<feature type="domain" description="CP-type G" evidence="5">
    <location>
        <begin position="130"/>
        <end position="365"/>
    </location>
</feature>
<evidence type="ECO:0000259" key="5">
    <source>
        <dbReference type="PROSITE" id="PS51721"/>
    </source>
</evidence>
<dbReference type="InterPro" id="IPR027417">
    <property type="entry name" value="P-loop_NTPase"/>
</dbReference>
<dbReference type="InterPro" id="IPR004881">
    <property type="entry name" value="Ribosome_biogen_GTPase_RsgA"/>
</dbReference>
<evidence type="ECO:0000259" key="4">
    <source>
        <dbReference type="PROSITE" id="PS50936"/>
    </source>
</evidence>
<dbReference type="PROSITE" id="PS50936">
    <property type="entry name" value="ENGC_GTPASE"/>
    <property type="match status" value="1"/>
</dbReference>
<dbReference type="PANTHER" id="PTHR32120">
    <property type="entry name" value="SMALL RIBOSOMAL SUBUNIT BIOGENESIS GTPASE RSGA"/>
    <property type="match status" value="1"/>
</dbReference>
<reference evidence="6 7" key="1">
    <citation type="journal article" date="2013" name="BMC Genomics">
        <title>Reconstruction of the lipid metabolism for the microalga Monoraphidium neglectum from its genome sequence reveals characteristics suitable for biofuel production.</title>
        <authorList>
            <person name="Bogen C."/>
            <person name="Al-Dilaimi A."/>
            <person name="Albersmeier A."/>
            <person name="Wichmann J."/>
            <person name="Grundmann M."/>
            <person name="Rupp O."/>
            <person name="Lauersen K.J."/>
            <person name="Blifernez-Klassen O."/>
            <person name="Kalinowski J."/>
            <person name="Goesmann A."/>
            <person name="Mussgnug J.H."/>
            <person name="Kruse O."/>
        </authorList>
    </citation>
    <scope>NUCLEOTIDE SEQUENCE [LARGE SCALE GENOMIC DNA]</scope>
    <source>
        <strain evidence="6 7">SAG 48.87</strain>
    </source>
</reference>
<keyword evidence="6" id="KW-0378">Hydrolase</keyword>
<dbReference type="EMBL" id="KK102075">
    <property type="protein sequence ID" value="KIY98751.1"/>
    <property type="molecule type" value="Genomic_DNA"/>
</dbReference>
<evidence type="ECO:0000313" key="7">
    <source>
        <dbReference type="Proteomes" id="UP000054498"/>
    </source>
</evidence>
<evidence type="ECO:0000256" key="2">
    <source>
        <dbReference type="ARBA" id="ARBA00023134"/>
    </source>
</evidence>
<dbReference type="AlphaFoldDB" id="A0A0D2MDA9"/>
<sequence length="502" mass="52951">MAAEANYVRIDVQHLGPLGQDGGSSSGASKLGTTTSHIGGSESSEGSESSSGTHQSASHQEQQQQQEQGQHADVDTESALTQPPRRQLLCTVRGLLKKVRQRVLVGDVVVIAGIDWAAGRGVVEGVAPRSSELVDPAVANVDHVVLLFGLTQPPFEEQQVSRFLVSIEASGLPLTLALNKADLVPEEEVEARVAQCAAWGYRAVPVSCASGRGLDALGAVLAGKMSVVAGPSGAGKSSLINALRLGRHRVDDFGAEEGFGGGGSWADGGAAEEEAEQDGCSGSRDEEHDRGSEQEEEEGEQRWHSERAASGAAAGSSGGGAGSSDFLVVGDMSRFGRGKHTTRVVRLIPLPGGGLMADTPGFGLPTLDRVPSAGLAQLFPEFRAARAAAPGGGCRFVDCMHVMEPGCAVNEAGLERYPHYLKFLAEVKAREDYDVRVMQLAKKQREGAVKVKTGRGGETRFEARLESKKHRVTSRKRAKQSLMRATAEDEEEDGDTGRGNLR</sequence>
<feature type="compositionally biased region" description="Basic and acidic residues" evidence="3">
    <location>
        <begin position="453"/>
        <end position="466"/>
    </location>
</feature>
<dbReference type="Gene3D" id="3.40.50.300">
    <property type="entry name" value="P-loop containing nucleotide triphosphate hydrolases"/>
    <property type="match status" value="1"/>
</dbReference>
<accession>A0A0D2MDA9</accession>
<dbReference type="CDD" id="cd01854">
    <property type="entry name" value="YjeQ_EngC"/>
    <property type="match status" value="1"/>
</dbReference>
<keyword evidence="7" id="KW-1185">Reference proteome</keyword>
<dbReference type="STRING" id="145388.A0A0D2MDA9"/>
<dbReference type="Pfam" id="PF03193">
    <property type="entry name" value="RsgA_GTPase"/>
    <property type="match status" value="2"/>
</dbReference>
<dbReference type="Gene3D" id="2.40.50.140">
    <property type="entry name" value="Nucleic acid-binding proteins"/>
    <property type="match status" value="1"/>
</dbReference>
<protein>
    <submittedName>
        <fullName evidence="6">Ribosome biogeneis GTPase</fullName>
        <ecNumber evidence="6">3.6.1.-</ecNumber>
    </submittedName>
</protein>
<dbReference type="GO" id="GO:0005525">
    <property type="term" value="F:GTP binding"/>
    <property type="evidence" value="ECO:0007669"/>
    <property type="project" value="UniProtKB-KW"/>
</dbReference>
<dbReference type="InterPro" id="IPR012340">
    <property type="entry name" value="NA-bd_OB-fold"/>
</dbReference>
<dbReference type="NCBIfam" id="TIGR00157">
    <property type="entry name" value="ribosome small subunit-dependent GTPase A"/>
    <property type="match status" value="1"/>
</dbReference>
<dbReference type="SUPFAM" id="SSF50249">
    <property type="entry name" value="Nucleic acid-binding proteins"/>
    <property type="match status" value="1"/>
</dbReference>
<evidence type="ECO:0000256" key="3">
    <source>
        <dbReference type="SAM" id="MobiDB-lite"/>
    </source>
</evidence>
<feature type="compositionally biased region" description="Basic residues" evidence="3">
    <location>
        <begin position="467"/>
        <end position="479"/>
    </location>
</feature>
<dbReference type="PROSITE" id="PS51721">
    <property type="entry name" value="G_CP"/>
    <property type="match status" value="1"/>
</dbReference>